<feature type="region of interest" description="Disordered" evidence="1">
    <location>
        <begin position="1"/>
        <end position="24"/>
    </location>
</feature>
<gene>
    <name evidence="2" type="ORF">SDC9_195881</name>
</gene>
<protein>
    <submittedName>
        <fullName evidence="2">Uncharacterized protein</fullName>
    </submittedName>
</protein>
<reference evidence="2" key="1">
    <citation type="submission" date="2019-08" db="EMBL/GenBank/DDBJ databases">
        <authorList>
            <person name="Kucharzyk K."/>
            <person name="Murdoch R.W."/>
            <person name="Higgins S."/>
            <person name="Loffler F."/>
        </authorList>
    </citation>
    <scope>NUCLEOTIDE SEQUENCE</scope>
</reference>
<accession>A0A645IAI3</accession>
<dbReference type="AlphaFoldDB" id="A0A645IAI3"/>
<evidence type="ECO:0000313" key="2">
    <source>
        <dbReference type="EMBL" id="MPN48275.1"/>
    </source>
</evidence>
<proteinExistence type="predicted"/>
<sequence>MQSKGSKSYEYKVPGQDSYSYAGNPERVIHDGKIL</sequence>
<organism evidence="2">
    <name type="scientific">bioreactor metagenome</name>
    <dbReference type="NCBI Taxonomy" id="1076179"/>
    <lineage>
        <taxon>unclassified sequences</taxon>
        <taxon>metagenomes</taxon>
        <taxon>ecological metagenomes</taxon>
    </lineage>
</organism>
<comment type="caution">
    <text evidence="2">The sequence shown here is derived from an EMBL/GenBank/DDBJ whole genome shotgun (WGS) entry which is preliminary data.</text>
</comment>
<name>A0A645IAI3_9ZZZZ</name>
<evidence type="ECO:0000256" key="1">
    <source>
        <dbReference type="SAM" id="MobiDB-lite"/>
    </source>
</evidence>
<dbReference type="EMBL" id="VSSQ01110436">
    <property type="protein sequence ID" value="MPN48275.1"/>
    <property type="molecule type" value="Genomic_DNA"/>
</dbReference>